<evidence type="ECO:0000313" key="4">
    <source>
        <dbReference type="Proteomes" id="UP000277326"/>
    </source>
</evidence>
<proteinExistence type="predicted"/>
<dbReference type="Proteomes" id="UP000277326">
    <property type="component" value="Unassembled WGS sequence"/>
</dbReference>
<sequence length="252" mass="27233">MRQGWTTVLAALLVVTAGCAGFAPDGDETPAVTETATPTPSNPSAVTYPSGWNATGVNASVALRSHYTAVLTGPSATVTYRSEVVESEGIPRRNTTLDMRLDTADRRLYASIEGKTNHRIAYFADGTLSRWDARNETLVGQSSARFGEVAQSIDNGVLYSHLLLYDLEFERTVRRQGTTALVYDVTGAYSNTLSRTYGSARDATGQVVVAADGRVLEIETTVTYSEGTLRYHYAQTRVGETDVAMPDWLSSA</sequence>
<keyword evidence="5" id="KW-1185">Reference proteome</keyword>
<accession>A0A3M0CYR3</accession>
<reference evidence="3 4" key="1">
    <citation type="journal article" date="2015" name="Stand. Genomic Sci.">
        <title>Genomic Encyclopedia of Bacterial and Archaeal Type Strains, Phase III: the genomes of soil and plant-associated and newly described type strains.</title>
        <authorList>
            <person name="Whitman W.B."/>
            <person name="Woyke T."/>
            <person name="Klenk H.P."/>
            <person name="Zhou Y."/>
            <person name="Lilburn T.G."/>
            <person name="Beck B.J."/>
            <person name="De Vos P."/>
            <person name="Vandamme P."/>
            <person name="Eisen J.A."/>
            <person name="Garrity G."/>
            <person name="Hugenholtz P."/>
            <person name="Kyrpides N.C."/>
        </authorList>
    </citation>
    <scope>NUCLEOTIDE SEQUENCE [LARGE SCALE GENOMIC DNA]</scope>
    <source>
        <strain evidence="3 4">CGMCC 1.10124</strain>
    </source>
</reference>
<dbReference type="Proteomes" id="UP000282007">
    <property type="component" value="Chromosome"/>
</dbReference>
<dbReference type="Pfam" id="PF24381">
    <property type="entry name" value="DUF7537"/>
    <property type="match status" value="1"/>
</dbReference>
<name>A0A3M0CYR3_9EURY</name>
<protein>
    <submittedName>
        <fullName evidence="3">Uncharacterized protein</fullName>
    </submittedName>
</protein>
<evidence type="ECO:0000256" key="1">
    <source>
        <dbReference type="SAM" id="MobiDB-lite"/>
    </source>
</evidence>
<organism evidence="3 4">
    <name type="scientific">Haloplanus aerogenes</name>
    <dbReference type="NCBI Taxonomy" id="660522"/>
    <lineage>
        <taxon>Archaea</taxon>
        <taxon>Methanobacteriati</taxon>
        <taxon>Methanobacteriota</taxon>
        <taxon>Stenosarchaea group</taxon>
        <taxon>Halobacteria</taxon>
        <taxon>Halobacteriales</taxon>
        <taxon>Haloferacaceae</taxon>
        <taxon>Haloplanus</taxon>
    </lineage>
</organism>
<dbReference type="OrthoDB" id="307753at2157"/>
<dbReference type="EMBL" id="REFS01000009">
    <property type="protein sequence ID" value="RMB09143.1"/>
    <property type="molecule type" value="Genomic_DNA"/>
</dbReference>
<dbReference type="EMBL" id="CP034145">
    <property type="protein sequence ID" value="AZH26770.1"/>
    <property type="molecule type" value="Genomic_DNA"/>
</dbReference>
<reference evidence="2 5" key="2">
    <citation type="submission" date="2018-07" db="EMBL/GenBank/DDBJ databases">
        <title>Genome sequences of Haloplanus aerogenes JCM 16430T.</title>
        <authorList>
            <person name="Kim Y.B."/>
            <person name="Roh S.W."/>
        </authorList>
    </citation>
    <scope>NUCLEOTIDE SEQUENCE [LARGE SCALE GENOMIC DNA]</scope>
    <source>
        <strain evidence="2 5">JCM 16430</strain>
    </source>
</reference>
<dbReference type="KEGG" id="haer:DU502_15930"/>
<evidence type="ECO:0000313" key="2">
    <source>
        <dbReference type="EMBL" id="AZH26770.1"/>
    </source>
</evidence>
<dbReference type="InterPro" id="IPR055959">
    <property type="entry name" value="DUF7537"/>
</dbReference>
<evidence type="ECO:0000313" key="3">
    <source>
        <dbReference type="EMBL" id="RMB09143.1"/>
    </source>
</evidence>
<reference evidence="3" key="3">
    <citation type="submission" date="2018-10" db="EMBL/GenBank/DDBJ databases">
        <authorList>
            <person name="Whitman W."/>
            <person name="Huntemann M."/>
            <person name="Clum A."/>
            <person name="Pillay M."/>
            <person name="Palaniappan K."/>
            <person name="Varghese N."/>
            <person name="Mikhailova N."/>
            <person name="Stamatis D."/>
            <person name="Reddy T."/>
            <person name="Daum C."/>
            <person name="Shapiro N."/>
            <person name="Ivanova N."/>
            <person name="Kyrpides N."/>
            <person name="Woyke T."/>
        </authorList>
    </citation>
    <scope>NUCLEOTIDE SEQUENCE</scope>
    <source>
        <strain evidence="3">CGMCC 1.10124</strain>
    </source>
</reference>
<gene>
    <name evidence="3" type="ORF">ATH50_3514</name>
    <name evidence="2" type="ORF">DU502_15930</name>
</gene>
<dbReference type="RefSeq" id="WP_121922036.1">
    <property type="nucleotide sequence ID" value="NZ_CP034145.1"/>
</dbReference>
<dbReference type="AlphaFoldDB" id="A0A3M0CYR3"/>
<feature type="region of interest" description="Disordered" evidence="1">
    <location>
        <begin position="26"/>
        <end position="47"/>
    </location>
</feature>
<evidence type="ECO:0000313" key="5">
    <source>
        <dbReference type="Proteomes" id="UP000282007"/>
    </source>
</evidence>
<dbReference type="GeneID" id="38472806"/>
<feature type="compositionally biased region" description="Low complexity" evidence="1">
    <location>
        <begin position="29"/>
        <end position="39"/>
    </location>
</feature>
<dbReference type="PROSITE" id="PS51257">
    <property type="entry name" value="PROKAR_LIPOPROTEIN"/>
    <property type="match status" value="1"/>
</dbReference>